<name>A0ABT5VD51_9BACI</name>
<keyword evidence="4" id="KW-1185">Reference proteome</keyword>
<dbReference type="EMBL" id="JAOTPO010000004">
    <property type="protein sequence ID" value="MDE5413377.1"/>
    <property type="molecule type" value="Genomic_DNA"/>
</dbReference>
<keyword evidence="1" id="KW-1133">Transmembrane helix</keyword>
<evidence type="ECO:0000313" key="4">
    <source>
        <dbReference type="Proteomes" id="UP001148125"/>
    </source>
</evidence>
<keyword evidence="1" id="KW-0472">Membrane</keyword>
<proteinExistence type="predicted"/>
<keyword evidence="1" id="KW-0812">Transmembrane</keyword>
<feature type="transmembrane region" description="Helical" evidence="1">
    <location>
        <begin position="9"/>
        <end position="27"/>
    </location>
</feature>
<dbReference type="InterPro" id="IPR009589">
    <property type="entry name" value="PH_YyaB-like"/>
</dbReference>
<organism evidence="3 4">
    <name type="scientific">Alkalihalobacterium chitinilyticum</name>
    <dbReference type="NCBI Taxonomy" id="2980103"/>
    <lineage>
        <taxon>Bacteria</taxon>
        <taxon>Bacillati</taxon>
        <taxon>Bacillota</taxon>
        <taxon>Bacilli</taxon>
        <taxon>Bacillales</taxon>
        <taxon>Bacillaceae</taxon>
        <taxon>Alkalihalobacterium</taxon>
    </lineage>
</organism>
<dbReference type="Pfam" id="PF06713">
    <property type="entry name" value="bPH_4"/>
    <property type="match status" value="1"/>
</dbReference>
<dbReference type="RefSeq" id="WP_275117994.1">
    <property type="nucleotide sequence ID" value="NZ_JAOTPO010000004.1"/>
</dbReference>
<evidence type="ECO:0000256" key="1">
    <source>
        <dbReference type="SAM" id="Phobius"/>
    </source>
</evidence>
<evidence type="ECO:0000313" key="3">
    <source>
        <dbReference type="EMBL" id="MDE5413377.1"/>
    </source>
</evidence>
<reference evidence="3" key="1">
    <citation type="submission" date="2024-05" db="EMBL/GenBank/DDBJ databases">
        <title>Alkalihalobacillus sp. strain MEB203 novel alkaliphilic bacterium from Lonar Lake, India.</title>
        <authorList>
            <person name="Joshi A."/>
            <person name="Thite S."/>
            <person name="Mengade P."/>
        </authorList>
    </citation>
    <scope>NUCLEOTIDE SEQUENCE</scope>
    <source>
        <strain evidence="3">MEB 203</strain>
    </source>
</reference>
<accession>A0ABT5VD51</accession>
<comment type="caution">
    <text evidence="3">The sequence shown here is derived from an EMBL/GenBank/DDBJ whole genome shotgun (WGS) entry which is preliminary data.</text>
</comment>
<feature type="transmembrane region" description="Helical" evidence="1">
    <location>
        <begin position="33"/>
        <end position="57"/>
    </location>
</feature>
<sequence>MHYRSKKDLWLGVIIWATILVSLMMPILGREWIAFVIAIPIAGFMMWLWFGTGYLLAEQQIKVKYGPFKKTIKIGDISKINKSKNPLSAPALSINRLEIVYGKFYDFTLISPVNEREFILELLKENPNIQLDEKVKEILGKR</sequence>
<evidence type="ECO:0000259" key="2">
    <source>
        <dbReference type="Pfam" id="PF06713"/>
    </source>
</evidence>
<gene>
    <name evidence="3" type="ORF">N7Z68_08255</name>
</gene>
<feature type="domain" description="Uncharacterized protein YyaB-like PH" evidence="2">
    <location>
        <begin position="52"/>
        <end position="126"/>
    </location>
</feature>
<protein>
    <submittedName>
        <fullName evidence="3">PH domain-containing protein</fullName>
    </submittedName>
</protein>
<dbReference type="Proteomes" id="UP001148125">
    <property type="component" value="Unassembled WGS sequence"/>
</dbReference>